<dbReference type="GO" id="GO:0000981">
    <property type="term" value="F:DNA-binding transcription factor activity, RNA polymerase II-specific"/>
    <property type="evidence" value="ECO:0007669"/>
    <property type="project" value="TreeGrafter"/>
</dbReference>
<dbReference type="PANTHER" id="PTHR24409:SF295">
    <property type="entry name" value="AZ2-RELATED"/>
    <property type="match status" value="1"/>
</dbReference>
<evidence type="ECO:0000259" key="6">
    <source>
        <dbReference type="PROSITE" id="PS50157"/>
    </source>
</evidence>
<proteinExistence type="predicted"/>
<evidence type="ECO:0000256" key="1">
    <source>
        <dbReference type="ARBA" id="ARBA00022723"/>
    </source>
</evidence>
<accession>A0AAD7MMC9</accession>
<dbReference type="GO" id="GO:0008270">
    <property type="term" value="F:zinc ion binding"/>
    <property type="evidence" value="ECO:0007669"/>
    <property type="project" value="UniProtKB-KW"/>
</dbReference>
<evidence type="ECO:0000256" key="3">
    <source>
        <dbReference type="ARBA" id="ARBA00022771"/>
    </source>
</evidence>
<organism evidence="7 8">
    <name type="scientific">Mycena metata</name>
    <dbReference type="NCBI Taxonomy" id="1033252"/>
    <lineage>
        <taxon>Eukaryota</taxon>
        <taxon>Fungi</taxon>
        <taxon>Dikarya</taxon>
        <taxon>Basidiomycota</taxon>
        <taxon>Agaricomycotina</taxon>
        <taxon>Agaricomycetes</taxon>
        <taxon>Agaricomycetidae</taxon>
        <taxon>Agaricales</taxon>
        <taxon>Marasmiineae</taxon>
        <taxon>Mycenaceae</taxon>
        <taxon>Mycena</taxon>
    </lineage>
</organism>
<evidence type="ECO:0000313" key="7">
    <source>
        <dbReference type="EMBL" id="KAJ7723383.1"/>
    </source>
</evidence>
<dbReference type="PROSITE" id="PS00028">
    <property type="entry name" value="ZINC_FINGER_C2H2_1"/>
    <property type="match status" value="1"/>
</dbReference>
<evidence type="ECO:0000313" key="8">
    <source>
        <dbReference type="Proteomes" id="UP001215598"/>
    </source>
</evidence>
<comment type="caution">
    <text evidence="7">The sequence shown here is derived from an EMBL/GenBank/DDBJ whole genome shotgun (WGS) entry which is preliminary data.</text>
</comment>
<keyword evidence="8" id="KW-1185">Reference proteome</keyword>
<keyword evidence="3 5" id="KW-0863">Zinc-finger</keyword>
<feature type="non-terminal residue" evidence="7">
    <location>
        <position position="1"/>
    </location>
</feature>
<dbReference type="EMBL" id="JARKIB010000211">
    <property type="protein sequence ID" value="KAJ7723383.1"/>
    <property type="molecule type" value="Genomic_DNA"/>
</dbReference>
<gene>
    <name evidence="7" type="ORF">B0H16DRAFT_1334147</name>
</gene>
<protein>
    <recommendedName>
        <fullName evidence="6">C2H2-type domain-containing protein</fullName>
    </recommendedName>
</protein>
<keyword evidence="4" id="KW-0862">Zinc</keyword>
<dbReference type="PANTHER" id="PTHR24409">
    <property type="entry name" value="ZINC FINGER PROTEIN 142"/>
    <property type="match status" value="1"/>
</dbReference>
<dbReference type="PROSITE" id="PS50157">
    <property type="entry name" value="ZINC_FINGER_C2H2_2"/>
    <property type="match status" value="2"/>
</dbReference>
<dbReference type="AlphaFoldDB" id="A0AAD7MMC9"/>
<evidence type="ECO:0000256" key="2">
    <source>
        <dbReference type="ARBA" id="ARBA00022737"/>
    </source>
</evidence>
<keyword evidence="1" id="KW-0479">Metal-binding</keyword>
<reference evidence="7" key="1">
    <citation type="submission" date="2023-03" db="EMBL/GenBank/DDBJ databases">
        <title>Massive genome expansion in bonnet fungi (Mycena s.s.) driven by repeated elements and novel gene families across ecological guilds.</title>
        <authorList>
            <consortium name="Lawrence Berkeley National Laboratory"/>
            <person name="Harder C.B."/>
            <person name="Miyauchi S."/>
            <person name="Viragh M."/>
            <person name="Kuo A."/>
            <person name="Thoen E."/>
            <person name="Andreopoulos B."/>
            <person name="Lu D."/>
            <person name="Skrede I."/>
            <person name="Drula E."/>
            <person name="Henrissat B."/>
            <person name="Morin E."/>
            <person name="Kohler A."/>
            <person name="Barry K."/>
            <person name="LaButti K."/>
            <person name="Morin E."/>
            <person name="Salamov A."/>
            <person name="Lipzen A."/>
            <person name="Mereny Z."/>
            <person name="Hegedus B."/>
            <person name="Baldrian P."/>
            <person name="Stursova M."/>
            <person name="Weitz H."/>
            <person name="Taylor A."/>
            <person name="Grigoriev I.V."/>
            <person name="Nagy L.G."/>
            <person name="Martin F."/>
            <person name="Kauserud H."/>
        </authorList>
    </citation>
    <scope>NUCLEOTIDE SEQUENCE</scope>
    <source>
        <strain evidence="7">CBHHK182m</strain>
    </source>
</reference>
<dbReference type="GO" id="GO:0000977">
    <property type="term" value="F:RNA polymerase II transcription regulatory region sequence-specific DNA binding"/>
    <property type="evidence" value="ECO:0007669"/>
    <property type="project" value="TreeGrafter"/>
</dbReference>
<evidence type="ECO:0000256" key="5">
    <source>
        <dbReference type="PROSITE-ProRule" id="PRU00042"/>
    </source>
</evidence>
<dbReference type="Gene3D" id="3.30.160.60">
    <property type="entry name" value="Classic Zinc Finger"/>
    <property type="match status" value="2"/>
</dbReference>
<keyword evidence="2" id="KW-0677">Repeat</keyword>
<evidence type="ECO:0000256" key="4">
    <source>
        <dbReference type="ARBA" id="ARBA00022833"/>
    </source>
</evidence>
<feature type="domain" description="C2H2-type" evidence="6">
    <location>
        <begin position="113"/>
        <end position="138"/>
    </location>
</feature>
<dbReference type="Proteomes" id="UP001215598">
    <property type="component" value="Unassembled WGS sequence"/>
</dbReference>
<dbReference type="SMART" id="SM00355">
    <property type="entry name" value="ZnF_C2H2"/>
    <property type="match status" value="4"/>
</dbReference>
<dbReference type="InterPro" id="IPR013087">
    <property type="entry name" value="Znf_C2H2_type"/>
</dbReference>
<feature type="domain" description="C2H2-type" evidence="6">
    <location>
        <begin position="38"/>
        <end position="66"/>
    </location>
</feature>
<name>A0AAD7MMC9_9AGAR</name>
<sequence>HNAAVHPPFKCTVTGCKGKTFLTQSSLDDHYRGKPAHPNCDRCGKGFLNKRVLDDHVSTDHPKTKCCGRTIFDDELQEHYRESTHHPKCDTCGIGFKDDEAYNTHAAEVHADLHCTKCRRQFATRVDLEQHFKTSSVHPECAQCGVGFLNDAAFNEVGRSPPYRTFTSTDHNP</sequence>
<dbReference type="GO" id="GO:0005634">
    <property type="term" value="C:nucleus"/>
    <property type="evidence" value="ECO:0007669"/>
    <property type="project" value="TreeGrafter"/>
</dbReference>